<organism evidence="1 2">
    <name type="scientific">Prunus dulcis</name>
    <name type="common">Almond</name>
    <name type="synonym">Amygdalus dulcis</name>
    <dbReference type="NCBI Taxonomy" id="3755"/>
    <lineage>
        <taxon>Eukaryota</taxon>
        <taxon>Viridiplantae</taxon>
        <taxon>Streptophyta</taxon>
        <taxon>Embryophyta</taxon>
        <taxon>Tracheophyta</taxon>
        <taxon>Spermatophyta</taxon>
        <taxon>Magnoliopsida</taxon>
        <taxon>eudicotyledons</taxon>
        <taxon>Gunneridae</taxon>
        <taxon>Pentapetalae</taxon>
        <taxon>rosids</taxon>
        <taxon>fabids</taxon>
        <taxon>Rosales</taxon>
        <taxon>Rosaceae</taxon>
        <taxon>Amygdaloideae</taxon>
        <taxon>Amygdaleae</taxon>
        <taxon>Prunus</taxon>
    </lineage>
</organism>
<evidence type="ECO:0000313" key="2">
    <source>
        <dbReference type="Proteomes" id="UP001054821"/>
    </source>
</evidence>
<keyword evidence="2" id="KW-1185">Reference proteome</keyword>
<accession>A0AAD4ZL07</accession>
<protein>
    <recommendedName>
        <fullName evidence="3">RNase H type-1 domain-containing protein</fullName>
    </recommendedName>
</protein>
<evidence type="ECO:0008006" key="3">
    <source>
        <dbReference type="Google" id="ProtNLM"/>
    </source>
</evidence>
<dbReference type="AlphaFoldDB" id="A0AAD4ZL07"/>
<comment type="caution">
    <text evidence="1">The sequence shown here is derived from an EMBL/GenBank/DDBJ whole genome shotgun (WGS) entry which is preliminary data.</text>
</comment>
<dbReference type="InterPro" id="IPR044730">
    <property type="entry name" value="RNase_H-like_dom_plant"/>
</dbReference>
<evidence type="ECO:0000313" key="1">
    <source>
        <dbReference type="EMBL" id="KAI5349900.1"/>
    </source>
</evidence>
<dbReference type="PANTHER" id="PTHR47723">
    <property type="entry name" value="OS05G0353850 PROTEIN"/>
    <property type="match status" value="1"/>
</dbReference>
<gene>
    <name evidence="1" type="ORF">L3X38_002791</name>
</gene>
<sequence length="171" mass="19273">MFTCWFIWKWRNQFIFTDNKELPSYPQRVILYAINDWIASTIIPSGKKPKMLIPLAWELPANGLFKLNIDGSRKTLSGAAGAGGVINDSMGEWNGGFAVNLGKGQILEAEMTEADELHPLAGLIASCRKLMNMLNVHDINHIYREKNRLADCMATWTWDYANLILCLLGLD</sequence>
<dbReference type="PANTHER" id="PTHR47723:SF19">
    <property type="entry name" value="POLYNUCLEOTIDYL TRANSFERASE, RIBONUCLEASE H-LIKE SUPERFAMILY PROTEIN"/>
    <property type="match status" value="1"/>
</dbReference>
<proteinExistence type="predicted"/>
<dbReference type="InterPro" id="IPR053151">
    <property type="entry name" value="RNase_H-like"/>
</dbReference>
<reference evidence="1 2" key="1">
    <citation type="journal article" date="2022" name="G3 (Bethesda)">
        <title>Whole-genome sequence and methylome profiling of the almond [Prunus dulcis (Mill.) D.A. Webb] cultivar 'Nonpareil'.</title>
        <authorList>
            <person name="D'Amico-Willman K.M."/>
            <person name="Ouma W.Z."/>
            <person name="Meulia T."/>
            <person name="Sideli G.M."/>
            <person name="Gradziel T.M."/>
            <person name="Fresnedo-Ramirez J."/>
        </authorList>
    </citation>
    <scope>NUCLEOTIDE SEQUENCE [LARGE SCALE GENOMIC DNA]</scope>
    <source>
        <strain evidence="1">Clone GOH B32 T37-40</strain>
    </source>
</reference>
<name>A0AAD4ZL07_PRUDU</name>
<dbReference type="Proteomes" id="UP001054821">
    <property type="component" value="Chromosome 1"/>
</dbReference>
<dbReference type="EMBL" id="JAJFAZ020000001">
    <property type="protein sequence ID" value="KAI5349900.1"/>
    <property type="molecule type" value="Genomic_DNA"/>
</dbReference>
<dbReference type="CDD" id="cd06222">
    <property type="entry name" value="RNase_H_like"/>
    <property type="match status" value="1"/>
</dbReference>